<dbReference type="Proteomes" id="UP001320766">
    <property type="component" value="Unassembled WGS sequence"/>
</dbReference>
<dbReference type="RefSeq" id="WP_253776214.1">
    <property type="nucleotide sequence ID" value="NZ_BAAAVE010000017.1"/>
</dbReference>
<gene>
    <name evidence="1" type="ORF">HD595_006765</name>
</gene>
<sequence>MNRLRRLFHRHRWTTLTVTLAGGLSNATITTRACWCGERRTTTDQGE</sequence>
<comment type="caution">
    <text evidence="1">The sequence shown here is derived from an EMBL/GenBank/DDBJ whole genome shotgun (WGS) entry which is preliminary data.</text>
</comment>
<protein>
    <submittedName>
        <fullName evidence="1">Uncharacterized protein</fullName>
    </submittedName>
</protein>
<evidence type="ECO:0000313" key="2">
    <source>
        <dbReference type="Proteomes" id="UP001320766"/>
    </source>
</evidence>
<dbReference type="EMBL" id="JAMZEC010000001">
    <property type="protein sequence ID" value="MCP2350643.1"/>
    <property type="molecule type" value="Genomic_DNA"/>
</dbReference>
<organism evidence="1 2">
    <name type="scientific">Nonomuraea roseoviolacea subsp. carminata</name>
    <dbReference type="NCBI Taxonomy" id="160689"/>
    <lineage>
        <taxon>Bacteria</taxon>
        <taxon>Bacillati</taxon>
        <taxon>Actinomycetota</taxon>
        <taxon>Actinomycetes</taxon>
        <taxon>Streptosporangiales</taxon>
        <taxon>Streptosporangiaceae</taxon>
        <taxon>Nonomuraea</taxon>
    </lineage>
</organism>
<keyword evidence="2" id="KW-1185">Reference proteome</keyword>
<evidence type="ECO:0000313" key="1">
    <source>
        <dbReference type="EMBL" id="MCP2350643.1"/>
    </source>
</evidence>
<reference evidence="1 2" key="1">
    <citation type="submission" date="2022-06" db="EMBL/GenBank/DDBJ databases">
        <title>Sequencing the genomes of 1000 actinobacteria strains.</title>
        <authorList>
            <person name="Klenk H.-P."/>
        </authorList>
    </citation>
    <scope>NUCLEOTIDE SEQUENCE [LARGE SCALE GENOMIC DNA]</scope>
    <source>
        <strain evidence="1 2">DSM 44170</strain>
    </source>
</reference>
<name>A0ABT1K9E7_9ACTN</name>
<proteinExistence type="predicted"/>
<accession>A0ABT1K9E7</accession>